<dbReference type="PANTHER" id="PTHR23127:SF0">
    <property type="entry name" value="H_ACA RIBONUCLEOPROTEIN COMPLEX SUBUNIT DKC1"/>
    <property type="match status" value="1"/>
</dbReference>
<dbReference type="EMBL" id="FNMU01000003">
    <property type="protein sequence ID" value="SDW52689.1"/>
    <property type="molecule type" value="Genomic_DNA"/>
</dbReference>
<dbReference type="InterPro" id="IPR020103">
    <property type="entry name" value="PsdUridine_synth_cat_dom_sf"/>
</dbReference>
<evidence type="ECO:0000259" key="7">
    <source>
        <dbReference type="SMART" id="SM01136"/>
    </source>
</evidence>
<feature type="active site" description="Nucleophile" evidence="5">
    <location>
        <position position="87"/>
    </location>
</feature>
<dbReference type="PROSITE" id="PS50890">
    <property type="entry name" value="PUA"/>
    <property type="match status" value="1"/>
</dbReference>
<evidence type="ECO:0000256" key="4">
    <source>
        <dbReference type="ARBA" id="ARBA00060775"/>
    </source>
</evidence>
<dbReference type="GO" id="GO:0000495">
    <property type="term" value="P:box H/ACA sno(s)RNA 3'-end processing"/>
    <property type="evidence" value="ECO:0007669"/>
    <property type="project" value="TreeGrafter"/>
</dbReference>
<evidence type="ECO:0000256" key="3">
    <source>
        <dbReference type="ARBA" id="ARBA00060072"/>
    </source>
</evidence>
<dbReference type="FunFam" id="3.30.2350.10:FF:000001">
    <property type="entry name" value="H/ACA ribonucleoprotein complex subunit CBF5"/>
    <property type="match status" value="1"/>
</dbReference>
<dbReference type="Pfam" id="PF08068">
    <property type="entry name" value="DKCLD"/>
    <property type="match status" value="1"/>
</dbReference>
<proteinExistence type="inferred from homology"/>
<evidence type="ECO:0000313" key="9">
    <source>
        <dbReference type="Proteomes" id="UP000198669"/>
    </source>
</evidence>
<dbReference type="GO" id="GO:1990481">
    <property type="term" value="P:mRNA pseudouridine synthesis"/>
    <property type="evidence" value="ECO:0007669"/>
    <property type="project" value="TreeGrafter"/>
</dbReference>
<dbReference type="InterPro" id="IPR012960">
    <property type="entry name" value="Dyskerin-like"/>
</dbReference>
<dbReference type="Pfam" id="PF01472">
    <property type="entry name" value="PUA"/>
    <property type="match status" value="1"/>
</dbReference>
<protein>
    <recommendedName>
        <fullName evidence="5">Probable tRNA pseudouridine synthase B</fullName>
        <ecNumber evidence="5">5.4.99.25</ecNumber>
    </recommendedName>
    <alternativeName>
        <fullName evidence="5">tRNA pseudouridine(55) synthase</fullName>
        <shortName evidence="5">Psi55 synthase</shortName>
    </alternativeName>
    <alternativeName>
        <fullName evidence="5">tRNA pseudouridylate synthase</fullName>
    </alternativeName>
    <alternativeName>
        <fullName evidence="5">tRNA-uridine isomerase</fullName>
    </alternativeName>
</protein>
<dbReference type="CDD" id="cd02572">
    <property type="entry name" value="PseudoU_synth_hDyskerin"/>
    <property type="match status" value="1"/>
</dbReference>
<dbReference type="GO" id="GO:0031119">
    <property type="term" value="P:tRNA pseudouridine synthesis"/>
    <property type="evidence" value="ECO:0007669"/>
    <property type="project" value="UniProtKB-UniRule"/>
</dbReference>
<dbReference type="GO" id="GO:0160148">
    <property type="term" value="F:tRNA pseudouridine(55) synthase activity"/>
    <property type="evidence" value="ECO:0007669"/>
    <property type="project" value="UniProtKB-EC"/>
</dbReference>
<dbReference type="GO" id="GO:0031120">
    <property type="term" value="P:snRNA pseudouridine synthesis"/>
    <property type="evidence" value="ECO:0007669"/>
    <property type="project" value="TreeGrafter"/>
</dbReference>
<dbReference type="InterPro" id="IPR026326">
    <property type="entry name" value="TruB_arch"/>
</dbReference>
<dbReference type="SUPFAM" id="SSF88697">
    <property type="entry name" value="PUA domain-like"/>
    <property type="match status" value="1"/>
</dbReference>
<dbReference type="PANTHER" id="PTHR23127">
    <property type="entry name" value="CENTROMERE/MICROTUBULE BINDING PROTEIN CBF5"/>
    <property type="match status" value="1"/>
</dbReference>
<evidence type="ECO:0000259" key="6">
    <source>
        <dbReference type="SMART" id="SM00359"/>
    </source>
</evidence>
<dbReference type="HAMAP" id="MF_01081">
    <property type="entry name" value="TruB_arch"/>
    <property type="match status" value="1"/>
</dbReference>
<gene>
    <name evidence="5" type="primary">truB</name>
    <name evidence="8" type="ORF">SAMN04515625_1117</name>
</gene>
<dbReference type="Proteomes" id="UP000198669">
    <property type="component" value="Unassembled WGS sequence"/>
</dbReference>
<reference evidence="8 9" key="1">
    <citation type="submission" date="2016-10" db="EMBL/GenBank/DDBJ databases">
        <authorList>
            <person name="de Groot N.N."/>
        </authorList>
    </citation>
    <scope>NUCLEOTIDE SEQUENCE [LARGE SCALE GENOMIC DNA]</scope>
    <source>
        <strain evidence="8 9">Z-7982</strain>
    </source>
</reference>
<dbReference type="Gene3D" id="3.30.2350.10">
    <property type="entry name" value="Pseudouridine synthase"/>
    <property type="match status" value="1"/>
</dbReference>
<dbReference type="InterPro" id="IPR004802">
    <property type="entry name" value="tRNA_PsdUridine_synth_B_fam"/>
</dbReference>
<name>A0A1H2UAQ0_9EURY</name>
<dbReference type="SMART" id="SM00359">
    <property type="entry name" value="PUA"/>
    <property type="match status" value="1"/>
</dbReference>
<feature type="domain" description="Dyskerin-like" evidence="7">
    <location>
        <begin position="18"/>
        <end position="68"/>
    </location>
</feature>
<comment type="similarity">
    <text evidence="4 5">Belongs to the pseudouridine synthase TruB family. Type 2 subfamily.</text>
</comment>
<dbReference type="NCBIfam" id="NF003280">
    <property type="entry name" value="PRK04270.1"/>
    <property type="match status" value="1"/>
</dbReference>
<keyword evidence="1 5" id="KW-0819">tRNA processing</keyword>
<dbReference type="GO" id="GO:0003723">
    <property type="term" value="F:RNA binding"/>
    <property type="evidence" value="ECO:0007669"/>
    <property type="project" value="InterPro"/>
</dbReference>
<dbReference type="Pfam" id="PF16198">
    <property type="entry name" value="TruB_C_2"/>
    <property type="match status" value="1"/>
</dbReference>
<evidence type="ECO:0000256" key="5">
    <source>
        <dbReference type="HAMAP-Rule" id="MF_01081"/>
    </source>
</evidence>
<dbReference type="AlphaFoldDB" id="A0A1H2UAQ0"/>
<dbReference type="InterPro" id="IPR002478">
    <property type="entry name" value="PUA"/>
</dbReference>
<evidence type="ECO:0000256" key="2">
    <source>
        <dbReference type="ARBA" id="ARBA00023235"/>
    </source>
</evidence>
<evidence type="ECO:0000256" key="1">
    <source>
        <dbReference type="ARBA" id="ARBA00022694"/>
    </source>
</evidence>
<dbReference type="Pfam" id="PF01509">
    <property type="entry name" value="TruB_N"/>
    <property type="match status" value="1"/>
</dbReference>
<dbReference type="NCBIfam" id="TIGR00425">
    <property type="entry name" value="CBF5"/>
    <property type="match status" value="1"/>
</dbReference>
<dbReference type="InterPro" id="IPR015947">
    <property type="entry name" value="PUA-like_sf"/>
</dbReference>
<dbReference type="SMART" id="SM01136">
    <property type="entry name" value="DKCLD"/>
    <property type="match status" value="1"/>
</dbReference>
<dbReference type="GO" id="GO:0031118">
    <property type="term" value="P:rRNA pseudouridine synthesis"/>
    <property type="evidence" value="ECO:0007669"/>
    <property type="project" value="TreeGrafter"/>
</dbReference>
<dbReference type="SUPFAM" id="SSF55120">
    <property type="entry name" value="Pseudouridine synthase"/>
    <property type="match status" value="1"/>
</dbReference>
<dbReference type="InterPro" id="IPR032819">
    <property type="entry name" value="TruB_C"/>
</dbReference>
<evidence type="ECO:0000313" key="8">
    <source>
        <dbReference type="EMBL" id="SDW52689.1"/>
    </source>
</evidence>
<organism evidence="8 9">
    <name type="scientific">Methanohalophilus halophilus</name>
    <dbReference type="NCBI Taxonomy" id="2177"/>
    <lineage>
        <taxon>Archaea</taxon>
        <taxon>Methanobacteriati</taxon>
        <taxon>Methanobacteriota</taxon>
        <taxon>Stenosarchaea group</taxon>
        <taxon>Methanomicrobia</taxon>
        <taxon>Methanosarcinales</taxon>
        <taxon>Methanosarcinaceae</taxon>
        <taxon>Methanohalophilus</taxon>
    </lineage>
</organism>
<dbReference type="CDD" id="cd21148">
    <property type="entry name" value="PUA_Cbf5"/>
    <property type="match status" value="1"/>
</dbReference>
<sequence length="346" mass="38528">MIIWVGFLTNNINADYDLTRQREYILKAAAHTDPSYGCPPLKRPLSFYIRMGVVNLDKPAGPTSHEVTAWVRDMLELPRAGHSGSLDPRVTGVLPIMLGKATKAVSALRLSAKEYICLMRLHENVPEERVRKVCDEFTGPIYQTPPVVSAVKRAIRTRNIYSFDVLEVEDDLVLFRVRCEAGTYIRKLCHDIGLVIGCGAHMQQLRRVGTGPFDESSLVTLHDLKDAFVFWQENGDEDHLRRIIRPMEEALVHLPHITIRDSAVSAICHGAALTVPGIVGLDSDVQKKADVAVFSLKGEVVALAKASMDSSEILDLSSGIAAITERVIMDADVYPSRWNTKRMQRT</sequence>
<dbReference type="InterPro" id="IPR036974">
    <property type="entry name" value="PUA_sf"/>
</dbReference>
<dbReference type="InterPro" id="IPR002501">
    <property type="entry name" value="PsdUridine_synth_N"/>
</dbReference>
<comment type="catalytic activity">
    <reaction evidence="5">
        <text>uridine(55) in tRNA = pseudouridine(55) in tRNA</text>
        <dbReference type="Rhea" id="RHEA:42532"/>
        <dbReference type="Rhea" id="RHEA-COMP:10101"/>
        <dbReference type="Rhea" id="RHEA-COMP:10102"/>
        <dbReference type="ChEBI" id="CHEBI:65314"/>
        <dbReference type="ChEBI" id="CHEBI:65315"/>
        <dbReference type="EC" id="5.4.99.25"/>
    </reaction>
</comment>
<dbReference type="Gene3D" id="2.30.130.10">
    <property type="entry name" value="PUA domain"/>
    <property type="match status" value="1"/>
</dbReference>
<comment type="function">
    <text evidence="3 5">Could be responsible for synthesis of pseudouridine from uracil-55 in the psi GC loop of transfer RNAs.</text>
</comment>
<feature type="domain" description="PUA" evidence="6">
    <location>
        <begin position="255"/>
        <end position="329"/>
    </location>
</feature>
<accession>A0A1H2UAQ0</accession>
<keyword evidence="2 5" id="KW-0413">Isomerase</keyword>
<dbReference type="EC" id="5.4.99.25" evidence="5"/>